<dbReference type="PANTHER" id="PTHR43649">
    <property type="entry name" value="ARABINOSE-BINDING PROTEIN-RELATED"/>
    <property type="match status" value="1"/>
</dbReference>
<evidence type="ECO:0000313" key="3">
    <source>
        <dbReference type="EMBL" id="AOZ95224.1"/>
    </source>
</evidence>
<keyword evidence="2" id="KW-0732">Signal</keyword>
<name>A0A1D9NYF2_9FIRM</name>
<accession>A0A1D9NYF2</accession>
<keyword evidence="4" id="KW-1185">Reference proteome</keyword>
<dbReference type="PROSITE" id="PS51257">
    <property type="entry name" value="PROKAR_LIPOPROTEIN"/>
    <property type="match status" value="1"/>
</dbReference>
<sequence length="570" mass="63273">MKKKVLSMFLASVMALSIVACGSSNGGSDTQTGTDTAAQQDNATETEAQAEPETASELVDGKFAETRKITVEIYDRGNDGGSDPENNMYTEYIKKGMLEEHNVEVTFKKVPRWTEVDDINNLLAAGEAPDICVTYSYPTVLTYAQMGGVIDLADYVDAYKADLPNLWNWLGEQNIYWDKDPKTGSIWAIEGRRAEQQRIVTFVRQDWLDKLNMKAPTTTQEFEDMLIAFRDNADTLLGKDASKMVPFSTSYDVGWRTANIITSFMDPKITDKEYYINGFDDRMVTQASTKEAVKLLNKWYNEDLIWKDFALYGSGDTTEDDMIKAGYVGAFQHNWDYVFRNGEDSINANLKRNVGEDAKFVPVDCFQNSEGKYAKWLYSSAGDRKIFFPTTNTEPLASLLYVDFISKPETIKYLQAGDEGVTHEVLDSGAIQIIAATGDAIQNSGKNIDYTITCNGTNFGDEKLAALSLAYGYAEADPELVSQADVISRTDGIEPVNVNVGEITAEAGVGDTLSSKRDQIYDNAVVAAEADFDSTWDSYMSDYLSAGGQAIMDERAEKWAEYFGDADMLP</sequence>
<dbReference type="InterPro" id="IPR050490">
    <property type="entry name" value="Bact_solute-bd_prot1"/>
</dbReference>
<evidence type="ECO:0000256" key="1">
    <source>
        <dbReference type="SAM" id="MobiDB-lite"/>
    </source>
</evidence>
<dbReference type="Gene3D" id="3.40.190.10">
    <property type="entry name" value="Periplasmic binding protein-like II"/>
    <property type="match status" value="2"/>
</dbReference>
<protein>
    <submittedName>
        <fullName evidence="3">Sugar ABC transporter substrate-binding protein</fullName>
    </submittedName>
</protein>
<feature type="chain" id="PRO_5038706926" evidence="2">
    <location>
        <begin position="27"/>
        <end position="570"/>
    </location>
</feature>
<evidence type="ECO:0000256" key="2">
    <source>
        <dbReference type="SAM" id="SignalP"/>
    </source>
</evidence>
<dbReference type="SUPFAM" id="SSF53850">
    <property type="entry name" value="Periplasmic binding protein-like II"/>
    <property type="match status" value="1"/>
</dbReference>
<organism evidence="3 4">
    <name type="scientific">Butyrivibrio hungatei</name>
    <dbReference type="NCBI Taxonomy" id="185008"/>
    <lineage>
        <taxon>Bacteria</taxon>
        <taxon>Bacillati</taxon>
        <taxon>Bacillota</taxon>
        <taxon>Clostridia</taxon>
        <taxon>Lachnospirales</taxon>
        <taxon>Lachnospiraceae</taxon>
        <taxon>Butyrivibrio</taxon>
    </lineage>
</organism>
<dbReference type="PANTHER" id="PTHR43649:SF12">
    <property type="entry name" value="DIACETYLCHITOBIOSE BINDING PROTEIN DASA"/>
    <property type="match status" value="1"/>
</dbReference>
<dbReference type="AlphaFoldDB" id="A0A1D9NYF2"/>
<gene>
    <name evidence="3" type="ORF">bhn_I0188</name>
</gene>
<feature type="region of interest" description="Disordered" evidence="1">
    <location>
        <begin position="24"/>
        <end position="55"/>
    </location>
</feature>
<proteinExistence type="predicted"/>
<dbReference type="Proteomes" id="UP000179284">
    <property type="component" value="Chromosome I"/>
</dbReference>
<reference evidence="4" key="1">
    <citation type="submission" date="2016-10" db="EMBL/GenBank/DDBJ databases">
        <title>The complete genome sequence of the rumen bacterium Butyrivibrio hungatei MB2003.</title>
        <authorList>
            <person name="Palevich N."/>
            <person name="Kelly W.J."/>
            <person name="Leahy S.C."/>
            <person name="Altermann E."/>
            <person name="Rakonjac J."/>
            <person name="Attwood G.T."/>
        </authorList>
    </citation>
    <scope>NUCLEOTIDE SEQUENCE [LARGE SCALE GENOMIC DNA]</scope>
    <source>
        <strain evidence="4">MB2003</strain>
    </source>
</reference>
<feature type="signal peptide" evidence="2">
    <location>
        <begin position="1"/>
        <end position="26"/>
    </location>
</feature>
<dbReference type="EMBL" id="CP017831">
    <property type="protein sequence ID" value="AOZ95224.1"/>
    <property type="molecule type" value="Genomic_DNA"/>
</dbReference>
<dbReference type="KEGG" id="bhu:bhn_I0188"/>
<dbReference type="RefSeq" id="WP_071175033.1">
    <property type="nucleotide sequence ID" value="NZ_CP017831.1"/>
</dbReference>
<evidence type="ECO:0000313" key="4">
    <source>
        <dbReference type="Proteomes" id="UP000179284"/>
    </source>
</evidence>
<dbReference type="OrthoDB" id="2492023at2"/>